<accession>A0ABW9UKK1</accession>
<organism evidence="7 8">
    <name type="scientific">Paenibacillus anseongense</name>
    <dbReference type="NCBI Taxonomy" id="2682845"/>
    <lineage>
        <taxon>Bacteria</taxon>
        <taxon>Bacillati</taxon>
        <taxon>Bacillota</taxon>
        <taxon>Bacilli</taxon>
        <taxon>Bacillales</taxon>
        <taxon>Paenibacillaceae</taxon>
        <taxon>Paenibacillus</taxon>
    </lineage>
</organism>
<evidence type="ECO:0000313" key="8">
    <source>
        <dbReference type="Proteomes" id="UP000467637"/>
    </source>
</evidence>
<evidence type="ECO:0000256" key="4">
    <source>
        <dbReference type="ARBA" id="ARBA00022840"/>
    </source>
</evidence>
<protein>
    <submittedName>
        <fullName evidence="7">AAA family ATPase</fullName>
    </submittedName>
</protein>
<dbReference type="PROSITE" id="PS51198">
    <property type="entry name" value="UVRD_HELICASE_ATP_BIND"/>
    <property type="match status" value="1"/>
</dbReference>
<dbReference type="InterPro" id="IPR014016">
    <property type="entry name" value="UvrD-like_ATP-bd"/>
</dbReference>
<dbReference type="InterPro" id="IPR000212">
    <property type="entry name" value="DNA_helicase_UvrD/REP"/>
</dbReference>
<dbReference type="Proteomes" id="UP000467637">
    <property type="component" value="Unassembled WGS sequence"/>
</dbReference>
<keyword evidence="3 5" id="KW-0347">Helicase</keyword>
<evidence type="ECO:0000256" key="1">
    <source>
        <dbReference type="ARBA" id="ARBA00022741"/>
    </source>
</evidence>
<gene>
    <name evidence="7" type="ORF">GON05_35365</name>
</gene>
<keyword evidence="1 5" id="KW-0547">Nucleotide-binding</keyword>
<dbReference type="PANTHER" id="PTHR11070:SF3">
    <property type="entry name" value="DNA 3'-5' HELICASE"/>
    <property type="match status" value="1"/>
</dbReference>
<evidence type="ECO:0000313" key="7">
    <source>
        <dbReference type="EMBL" id="MVQ39871.1"/>
    </source>
</evidence>
<dbReference type="Pfam" id="PF00580">
    <property type="entry name" value="UvrD-helicase"/>
    <property type="match status" value="1"/>
</dbReference>
<keyword evidence="4 5" id="KW-0067">ATP-binding</keyword>
<dbReference type="SUPFAM" id="SSF52540">
    <property type="entry name" value="P-loop containing nucleoside triphosphate hydrolases"/>
    <property type="match status" value="1"/>
</dbReference>
<dbReference type="Gene3D" id="3.40.50.300">
    <property type="entry name" value="P-loop containing nucleotide triphosphate hydrolases"/>
    <property type="match status" value="1"/>
</dbReference>
<comment type="caution">
    <text evidence="7">The sequence shown here is derived from an EMBL/GenBank/DDBJ whole genome shotgun (WGS) entry which is preliminary data.</text>
</comment>
<evidence type="ECO:0000259" key="6">
    <source>
        <dbReference type="PROSITE" id="PS51198"/>
    </source>
</evidence>
<keyword evidence="2 5" id="KW-0378">Hydrolase</keyword>
<dbReference type="InterPro" id="IPR027417">
    <property type="entry name" value="P-loop_NTPase"/>
</dbReference>
<evidence type="ECO:0000256" key="5">
    <source>
        <dbReference type="PROSITE-ProRule" id="PRU00560"/>
    </source>
</evidence>
<dbReference type="PANTHER" id="PTHR11070">
    <property type="entry name" value="UVRD / RECB / PCRA DNA HELICASE FAMILY MEMBER"/>
    <property type="match status" value="1"/>
</dbReference>
<proteinExistence type="predicted"/>
<evidence type="ECO:0000256" key="3">
    <source>
        <dbReference type="ARBA" id="ARBA00022806"/>
    </source>
</evidence>
<dbReference type="EMBL" id="WSEM01000039">
    <property type="protein sequence ID" value="MVQ39871.1"/>
    <property type="molecule type" value="Genomic_DNA"/>
</dbReference>
<reference evidence="7 8" key="1">
    <citation type="submission" date="2019-12" db="EMBL/GenBank/DDBJ databases">
        <authorList>
            <person name="Huq M.A."/>
        </authorList>
    </citation>
    <scope>NUCLEOTIDE SEQUENCE [LARGE SCALE GENOMIC DNA]</scope>
    <source>
        <strain evidence="7 8">MAH-34</strain>
    </source>
</reference>
<evidence type="ECO:0000256" key="2">
    <source>
        <dbReference type="ARBA" id="ARBA00022801"/>
    </source>
</evidence>
<feature type="binding site" evidence="5">
    <location>
        <begin position="23"/>
        <end position="30"/>
    </location>
    <ligand>
        <name>ATP</name>
        <dbReference type="ChEBI" id="CHEBI:30616"/>
    </ligand>
</feature>
<sequence>MYRGGIDLVAGLEIKNSFTLVNAPAGSGKTTAISKLVKVLLRSSEKKILCITFTNRATEQLRLKIDDEQVEISTIHSFISNFMLPFFNKVGIKEYYGEVFALNIEQILSGSDPTNLEKIEKFKLRNNISPDKLLDREFVIGNMQKIYYSETQYSSYLYGGLSHDDLLLFSRDVLSKFTKINNLISQKYSYVFIDEYQDTNTEILELFHKATQSTKTKLVLLGDEMQQIYADRGEGFEPVLEEFFEKDRSLKKNWRSNEHIVTILNNLYFDPSYSQDPQIMGGQKPQLHLVDSVDKVETEEDVMQLVLYNSDLFDRIGAGNLYRAFLQKYSFNDKHTSKQVLLDLTDNPDELMKLFIFIMETTYYYSNKKYGEVLKRIVGFNYLNEQKWRVNKHSDKLRINMYLQEINSKFNEDITILELIDFLQRTKLFDANYLEQIINNLNENVNFKERIATVKLIEFKRCYNESKIQTTSTQHAVKGEGHPSIALKITDGAHSPNVQMYLFLELIAKDMFNYTELKEIVPDIRALKENYTKLVGFKISSSITKDSYEANKVNLNNYIIELDSRIMRHNHLYSIIFQTVFVAYFSSSNVSNFKKCLSAINKIEGIILAYKLFYVGCSRAMNKLDVYVSLDKVNNFKTEFVSKMQSIGFDVVV</sequence>
<feature type="domain" description="UvrD-like helicase ATP-binding" evidence="6">
    <location>
        <begin position="2"/>
        <end position="257"/>
    </location>
</feature>
<keyword evidence="8" id="KW-1185">Reference proteome</keyword>
<name>A0ABW9UKK1_9BACL</name>